<keyword evidence="9" id="KW-0963">Cytoplasm</keyword>
<dbReference type="Pfam" id="PF05698">
    <property type="entry name" value="Trigger_C"/>
    <property type="match status" value="1"/>
</dbReference>
<dbReference type="GO" id="GO:0051083">
    <property type="term" value="P:'de novo' cotranslational protein folding"/>
    <property type="evidence" value="ECO:0007669"/>
    <property type="project" value="TreeGrafter"/>
</dbReference>
<reference evidence="13" key="1">
    <citation type="submission" date="2020-07" db="EMBL/GenBank/DDBJ databases">
        <title>Huge and variable diversity of episymbiotic CPR bacteria and DPANN archaea in groundwater ecosystems.</title>
        <authorList>
            <person name="He C.Y."/>
            <person name="Keren R."/>
            <person name="Whittaker M."/>
            <person name="Farag I.F."/>
            <person name="Doudna J."/>
            <person name="Cate J.H.D."/>
            <person name="Banfield J.F."/>
        </authorList>
    </citation>
    <scope>NUCLEOTIDE SEQUENCE</scope>
    <source>
        <strain evidence="13">NC_groundwater_973_Pr1_S-0.2um_54_13</strain>
    </source>
</reference>
<dbReference type="PANTHER" id="PTHR30560">
    <property type="entry name" value="TRIGGER FACTOR CHAPERONE AND PEPTIDYL-PROLYL CIS/TRANS ISOMERASE"/>
    <property type="match status" value="1"/>
</dbReference>
<evidence type="ECO:0000259" key="12">
    <source>
        <dbReference type="PROSITE" id="PS50059"/>
    </source>
</evidence>
<evidence type="ECO:0000256" key="9">
    <source>
        <dbReference type="HAMAP-Rule" id="MF_00303"/>
    </source>
</evidence>
<dbReference type="HAMAP" id="MF_00303">
    <property type="entry name" value="Trigger_factor_Tig"/>
    <property type="match status" value="1"/>
</dbReference>
<dbReference type="PIRSF" id="PIRSF003095">
    <property type="entry name" value="Trigger_factor"/>
    <property type="match status" value="1"/>
</dbReference>
<dbReference type="SUPFAM" id="SSF102735">
    <property type="entry name" value="Trigger factor ribosome-binding domain"/>
    <property type="match status" value="1"/>
</dbReference>
<dbReference type="InterPro" id="IPR036611">
    <property type="entry name" value="Trigger_fac_ribosome-bd_sf"/>
</dbReference>
<evidence type="ECO:0000256" key="6">
    <source>
        <dbReference type="ARBA" id="ARBA00023186"/>
    </source>
</evidence>
<dbReference type="EC" id="5.2.1.8" evidence="3 9"/>
<evidence type="ECO:0000313" key="13">
    <source>
        <dbReference type="EMBL" id="MBI3631015.1"/>
    </source>
</evidence>
<dbReference type="Gene3D" id="3.10.50.40">
    <property type="match status" value="1"/>
</dbReference>
<dbReference type="InterPro" id="IPR008880">
    <property type="entry name" value="Trigger_fac_C"/>
</dbReference>
<dbReference type="InterPro" id="IPR027304">
    <property type="entry name" value="Trigger_fact/SurA_dom_sf"/>
</dbReference>
<comment type="caution">
    <text evidence="13">The sequence shown here is derived from an EMBL/GenBank/DDBJ whole genome shotgun (WGS) entry which is preliminary data.</text>
</comment>
<dbReference type="InterPro" id="IPR008881">
    <property type="entry name" value="Trigger_fac_ribosome-bd_bac"/>
</dbReference>
<name>A0A932R232_9BACT</name>
<dbReference type="GO" id="GO:0044183">
    <property type="term" value="F:protein folding chaperone"/>
    <property type="evidence" value="ECO:0007669"/>
    <property type="project" value="TreeGrafter"/>
</dbReference>
<dbReference type="InterPro" id="IPR037041">
    <property type="entry name" value="Trigger_fac_C_sf"/>
</dbReference>
<comment type="similarity">
    <text evidence="2 9 11">Belongs to the FKBP-type PPIase family. Tig subfamily.</text>
</comment>
<evidence type="ECO:0000256" key="2">
    <source>
        <dbReference type="ARBA" id="ARBA00005464"/>
    </source>
</evidence>
<evidence type="ECO:0000256" key="7">
    <source>
        <dbReference type="ARBA" id="ARBA00023235"/>
    </source>
</evidence>
<evidence type="ECO:0000256" key="4">
    <source>
        <dbReference type="ARBA" id="ARBA00016902"/>
    </source>
</evidence>
<dbReference type="InterPro" id="IPR046357">
    <property type="entry name" value="PPIase_dom_sf"/>
</dbReference>
<dbReference type="GO" id="GO:0051301">
    <property type="term" value="P:cell division"/>
    <property type="evidence" value="ECO:0007669"/>
    <property type="project" value="UniProtKB-KW"/>
</dbReference>
<keyword evidence="7 9" id="KW-0413">Isomerase</keyword>
<keyword evidence="9 11" id="KW-0131">Cell cycle</keyword>
<dbReference type="InterPro" id="IPR005215">
    <property type="entry name" value="Trig_fac"/>
</dbReference>
<evidence type="ECO:0000256" key="8">
    <source>
        <dbReference type="ARBA" id="ARBA00029986"/>
    </source>
</evidence>
<keyword evidence="9 11" id="KW-0132">Cell division</keyword>
<accession>A0A932R232</accession>
<sequence>MVYSSLKEPYVSYNAPPMNFVIRHLPKSEIEISITIPFADLKRHLEAAAHLISEEITIEGFRKGKAPYELIKNKIGEMAIYERGAELAVSKTYPEALKELSDSGKLDADRPPIGRPEVTITKLAPQNDLSYKVKLALLPAVTLPDYASIAKTVRHGRQQVTVSDEEVEQAVRWVQDARATLVTVQRKAEHGDRVEVDFDIRQAGVKIENGASKNHPLIIGEGRFLPGFEDELAGLEAGEKKEFTLRVPEDWGDKRFAGKALQIAAEMKLVQKRQVPELTDEFVRGLGDFASPDALKASIRAGLTREKEEKETQRIRTLMIEEIARGAPMEIPDLLIASETQKMMDELKAGVEEMGMTWENYLLHIKKTPRDLEEGWKDEAAKRVRVALCLRHIARKEEIEPGSEEIRARANQFLSRYESPQDAAKKIDPIELQEYAKGILKNEKVFEFLETV</sequence>
<dbReference type="InterPro" id="IPR001179">
    <property type="entry name" value="PPIase_FKBP_dom"/>
</dbReference>
<dbReference type="GO" id="GO:0005737">
    <property type="term" value="C:cytoplasm"/>
    <property type="evidence" value="ECO:0007669"/>
    <property type="project" value="UniProtKB-SubCell"/>
</dbReference>
<dbReference type="Pfam" id="PF00254">
    <property type="entry name" value="FKBP_C"/>
    <property type="match status" value="1"/>
</dbReference>
<evidence type="ECO:0000313" key="14">
    <source>
        <dbReference type="Proteomes" id="UP000753196"/>
    </source>
</evidence>
<dbReference type="NCBIfam" id="TIGR00115">
    <property type="entry name" value="tig"/>
    <property type="match status" value="1"/>
</dbReference>
<evidence type="ECO:0000256" key="11">
    <source>
        <dbReference type="RuleBase" id="RU003914"/>
    </source>
</evidence>
<dbReference type="GO" id="GO:0015031">
    <property type="term" value="P:protein transport"/>
    <property type="evidence" value="ECO:0007669"/>
    <property type="project" value="UniProtKB-UniRule"/>
</dbReference>
<dbReference type="Proteomes" id="UP000753196">
    <property type="component" value="Unassembled WGS sequence"/>
</dbReference>
<evidence type="ECO:0000256" key="10">
    <source>
        <dbReference type="PROSITE-ProRule" id="PRU00277"/>
    </source>
</evidence>
<dbReference type="EMBL" id="JACQCR010000035">
    <property type="protein sequence ID" value="MBI3631015.1"/>
    <property type="molecule type" value="Genomic_DNA"/>
</dbReference>
<evidence type="ECO:0000256" key="5">
    <source>
        <dbReference type="ARBA" id="ARBA00023110"/>
    </source>
</evidence>
<evidence type="ECO:0000256" key="3">
    <source>
        <dbReference type="ARBA" id="ARBA00013194"/>
    </source>
</evidence>
<dbReference type="Pfam" id="PF05697">
    <property type="entry name" value="Trigger_N"/>
    <property type="match status" value="1"/>
</dbReference>
<dbReference type="GO" id="GO:0043335">
    <property type="term" value="P:protein unfolding"/>
    <property type="evidence" value="ECO:0007669"/>
    <property type="project" value="TreeGrafter"/>
</dbReference>
<dbReference type="AlphaFoldDB" id="A0A932R232"/>
<dbReference type="Gene3D" id="3.30.70.1050">
    <property type="entry name" value="Trigger factor ribosome-binding domain"/>
    <property type="match status" value="1"/>
</dbReference>
<comment type="function">
    <text evidence="9">Involved in protein export. Acts as a chaperone by maintaining the newly synthesized protein in an open conformation. Functions as a peptidyl-prolyl cis-trans isomerase.</text>
</comment>
<dbReference type="GO" id="GO:0003755">
    <property type="term" value="F:peptidyl-prolyl cis-trans isomerase activity"/>
    <property type="evidence" value="ECO:0007669"/>
    <property type="project" value="UniProtKB-UniRule"/>
</dbReference>
<comment type="catalytic activity">
    <reaction evidence="1 9 10">
        <text>[protein]-peptidylproline (omega=180) = [protein]-peptidylproline (omega=0)</text>
        <dbReference type="Rhea" id="RHEA:16237"/>
        <dbReference type="Rhea" id="RHEA-COMP:10747"/>
        <dbReference type="Rhea" id="RHEA-COMP:10748"/>
        <dbReference type="ChEBI" id="CHEBI:83833"/>
        <dbReference type="ChEBI" id="CHEBI:83834"/>
        <dbReference type="EC" id="5.2.1.8"/>
    </reaction>
</comment>
<comment type="subcellular location">
    <subcellularLocation>
        <location evidence="9">Cytoplasm</location>
    </subcellularLocation>
    <text evidence="9">About half TF is bound to the ribosome near the polypeptide exit tunnel while the other half is free in the cytoplasm.</text>
</comment>
<evidence type="ECO:0000256" key="1">
    <source>
        <dbReference type="ARBA" id="ARBA00000971"/>
    </source>
</evidence>
<dbReference type="PANTHER" id="PTHR30560:SF3">
    <property type="entry name" value="TRIGGER FACTOR-LIKE PROTEIN TIG, CHLOROPLASTIC"/>
    <property type="match status" value="1"/>
</dbReference>
<gene>
    <name evidence="9 13" type="primary">tig</name>
    <name evidence="13" type="ORF">HY221_01640</name>
</gene>
<protein>
    <recommendedName>
        <fullName evidence="4 9">Trigger factor</fullName>
        <shortName evidence="9">TF</shortName>
        <ecNumber evidence="3 9">5.2.1.8</ecNumber>
    </recommendedName>
    <alternativeName>
        <fullName evidence="8 9">PPIase</fullName>
    </alternativeName>
</protein>
<dbReference type="SUPFAM" id="SSF54534">
    <property type="entry name" value="FKBP-like"/>
    <property type="match status" value="1"/>
</dbReference>
<keyword evidence="6 9" id="KW-0143">Chaperone</keyword>
<feature type="domain" description="PPIase FKBP-type" evidence="12">
    <location>
        <begin position="191"/>
        <end position="279"/>
    </location>
</feature>
<dbReference type="PROSITE" id="PS50059">
    <property type="entry name" value="FKBP_PPIASE"/>
    <property type="match status" value="1"/>
</dbReference>
<organism evidence="13 14">
    <name type="scientific">Candidatus Sungiibacteriota bacterium</name>
    <dbReference type="NCBI Taxonomy" id="2750080"/>
    <lineage>
        <taxon>Bacteria</taxon>
        <taxon>Candidatus Sungiibacteriota</taxon>
    </lineage>
</organism>
<keyword evidence="5 9" id="KW-0697">Rotamase</keyword>
<proteinExistence type="inferred from homology"/>
<dbReference type="SUPFAM" id="SSF109998">
    <property type="entry name" value="Triger factor/SurA peptide-binding domain-like"/>
    <property type="match status" value="1"/>
</dbReference>
<dbReference type="Gene3D" id="1.10.3120.10">
    <property type="entry name" value="Trigger factor, C-terminal domain"/>
    <property type="match status" value="1"/>
</dbReference>
<comment type="domain">
    <text evidence="9">Consists of 3 domains; the N-terminus binds the ribosome, the middle domain has PPIase activity, while the C-terminus has intrinsic chaperone activity on its own.</text>
</comment>
<dbReference type="GO" id="GO:0043022">
    <property type="term" value="F:ribosome binding"/>
    <property type="evidence" value="ECO:0007669"/>
    <property type="project" value="TreeGrafter"/>
</dbReference>